<dbReference type="EMBL" id="SLWM01000001">
    <property type="protein sequence ID" value="TCO31988.1"/>
    <property type="molecule type" value="Genomic_DNA"/>
</dbReference>
<dbReference type="InterPro" id="IPR052353">
    <property type="entry name" value="Benzoxazolinone_Detox_Enz"/>
</dbReference>
<dbReference type="PROSITE" id="PS51340">
    <property type="entry name" value="MOSC"/>
    <property type="match status" value="1"/>
</dbReference>
<feature type="domain" description="MOSC" evidence="1">
    <location>
        <begin position="26"/>
        <end position="159"/>
    </location>
</feature>
<reference evidence="2 3" key="1">
    <citation type="journal article" date="2015" name="Stand. Genomic Sci.">
        <title>Genomic Encyclopedia of Bacterial and Archaeal Type Strains, Phase III: the genomes of soil and plant-associated and newly described type strains.</title>
        <authorList>
            <person name="Whitman W.B."/>
            <person name="Woyke T."/>
            <person name="Klenk H.P."/>
            <person name="Zhou Y."/>
            <person name="Lilburn T.G."/>
            <person name="Beck B.J."/>
            <person name="De Vos P."/>
            <person name="Vandamme P."/>
            <person name="Eisen J.A."/>
            <person name="Garrity G."/>
            <person name="Hugenholtz P."/>
            <person name="Kyrpides N.C."/>
        </authorList>
    </citation>
    <scope>NUCLEOTIDE SEQUENCE [LARGE SCALE GENOMIC DNA]</scope>
    <source>
        <strain evidence="2 3">VKM Ac-2538</strain>
    </source>
</reference>
<evidence type="ECO:0000313" key="2">
    <source>
        <dbReference type="EMBL" id="TCO31988.1"/>
    </source>
</evidence>
<evidence type="ECO:0000313" key="3">
    <source>
        <dbReference type="Proteomes" id="UP000295818"/>
    </source>
</evidence>
<proteinExistence type="predicted"/>
<name>A0ABY2BXS8_9ACTN</name>
<dbReference type="PANTHER" id="PTHR30212:SF2">
    <property type="entry name" value="PROTEIN YIIM"/>
    <property type="match status" value="1"/>
</dbReference>
<dbReference type="PANTHER" id="PTHR30212">
    <property type="entry name" value="PROTEIN YIIM"/>
    <property type="match status" value="1"/>
</dbReference>
<protein>
    <submittedName>
        <fullName evidence="2">MOSC domain-containing protein YiiM</fullName>
    </submittedName>
</protein>
<comment type="caution">
    <text evidence="2">The sequence shown here is derived from an EMBL/GenBank/DDBJ whole genome shotgun (WGS) entry which is preliminary data.</text>
</comment>
<dbReference type="Pfam" id="PF03473">
    <property type="entry name" value="MOSC"/>
    <property type="match status" value="1"/>
</dbReference>
<dbReference type="InterPro" id="IPR011037">
    <property type="entry name" value="Pyrv_Knase-like_insert_dom_sf"/>
</dbReference>
<dbReference type="InterPro" id="IPR005302">
    <property type="entry name" value="MoCF_Sase_C"/>
</dbReference>
<gene>
    <name evidence="2" type="ORF">EV644_101631</name>
</gene>
<dbReference type="Proteomes" id="UP000295818">
    <property type="component" value="Unassembled WGS sequence"/>
</dbReference>
<keyword evidence="3" id="KW-1185">Reference proteome</keyword>
<evidence type="ECO:0000259" key="1">
    <source>
        <dbReference type="PROSITE" id="PS51340"/>
    </source>
</evidence>
<dbReference type="Gene3D" id="2.40.33.20">
    <property type="entry name" value="PK beta-barrel domain-like"/>
    <property type="match status" value="1"/>
</dbReference>
<organism evidence="2 3">
    <name type="scientific">Kribbella orskensis</name>
    <dbReference type="NCBI Taxonomy" id="2512216"/>
    <lineage>
        <taxon>Bacteria</taxon>
        <taxon>Bacillati</taxon>
        <taxon>Actinomycetota</taxon>
        <taxon>Actinomycetes</taxon>
        <taxon>Propionibacteriales</taxon>
        <taxon>Kribbellaceae</taxon>
        <taxon>Kribbella</taxon>
    </lineage>
</organism>
<sequence length="208" mass="22688">MGSVEAVNVVGQVRNGRWGLTAIDKRPVDGLVAVGEFGLTGDQQLTGGHGGRDRAVYAYASEDAAWWAEELGRETPTGLFGENLRTVGLPVGDAQIGERWRIRDVVLEVRLPRTPCENLSLRLGIERFHRRFASTGRVGAMLRVLEPGELRAGDAIEIVYRPDHGLTISDLAVGAPPDRARRLLDSGLPVASTVRAKLRRIVRRAATH</sequence>
<dbReference type="SUPFAM" id="SSF50800">
    <property type="entry name" value="PK beta-barrel domain-like"/>
    <property type="match status" value="1"/>
</dbReference>
<dbReference type="RefSeq" id="WP_132187055.1">
    <property type="nucleotide sequence ID" value="NZ_SLWM01000001.1"/>
</dbReference>
<accession>A0ABY2BXS8</accession>